<evidence type="ECO:0000256" key="6">
    <source>
        <dbReference type="ARBA" id="ARBA00023236"/>
    </source>
</evidence>
<dbReference type="GO" id="GO:0009432">
    <property type="term" value="P:SOS response"/>
    <property type="evidence" value="ECO:0007669"/>
    <property type="project" value="UniProtKB-KW"/>
</dbReference>
<dbReference type="GO" id="GO:0006355">
    <property type="term" value="P:regulation of DNA-templated transcription"/>
    <property type="evidence" value="ECO:0007669"/>
    <property type="project" value="InterPro"/>
</dbReference>
<evidence type="ECO:0000259" key="8">
    <source>
        <dbReference type="Pfam" id="PF00717"/>
    </source>
</evidence>
<dbReference type="Gene3D" id="2.10.109.10">
    <property type="entry name" value="Umud Fragment, subunit A"/>
    <property type="match status" value="1"/>
</dbReference>
<evidence type="ECO:0000313" key="9">
    <source>
        <dbReference type="EMBL" id="GIJ46715.1"/>
    </source>
</evidence>
<keyword evidence="3 7" id="KW-0378">Hydrolase</keyword>
<evidence type="ECO:0000256" key="2">
    <source>
        <dbReference type="ARBA" id="ARBA00022763"/>
    </source>
</evidence>
<dbReference type="PANTHER" id="PTHR33516:SF2">
    <property type="entry name" value="LEXA REPRESSOR-RELATED"/>
    <property type="match status" value="1"/>
</dbReference>
<dbReference type="Proteomes" id="UP000619260">
    <property type="component" value="Unassembled WGS sequence"/>
</dbReference>
<comment type="similarity">
    <text evidence="1 7">Belongs to the peptidase S24 family.</text>
</comment>
<sequence length="110" mass="11564">MTIPADQDPDDELALPEALVGHGTLFALTVRGDSMIGAAIRDGDIVVVRRQQTADSGDIVAALVDGETTVAGYRVRDGRAELVPRNPAYDAIPGEGAEILGKVVSVVRRI</sequence>
<dbReference type="Pfam" id="PF00717">
    <property type="entry name" value="Peptidase_S24"/>
    <property type="match status" value="1"/>
</dbReference>
<dbReference type="InterPro" id="IPR006197">
    <property type="entry name" value="Peptidase_S24_LexA"/>
</dbReference>
<dbReference type="SUPFAM" id="SSF51306">
    <property type="entry name" value="LexA/Signal peptidase"/>
    <property type="match status" value="1"/>
</dbReference>
<dbReference type="CDD" id="cd06529">
    <property type="entry name" value="S24_LexA-like"/>
    <property type="match status" value="1"/>
</dbReference>
<dbReference type="InterPro" id="IPR036286">
    <property type="entry name" value="LexA/Signal_pep-like_sf"/>
</dbReference>
<accession>A0A8J3YMM7</accession>
<keyword evidence="5" id="KW-0234">DNA repair</keyword>
<dbReference type="PANTHER" id="PTHR33516">
    <property type="entry name" value="LEXA REPRESSOR"/>
    <property type="match status" value="1"/>
</dbReference>
<evidence type="ECO:0000313" key="10">
    <source>
        <dbReference type="Proteomes" id="UP000619260"/>
    </source>
</evidence>
<keyword evidence="6" id="KW-0742">SOS response</keyword>
<keyword evidence="10" id="KW-1185">Reference proteome</keyword>
<evidence type="ECO:0000256" key="3">
    <source>
        <dbReference type="ARBA" id="ARBA00022801"/>
    </source>
</evidence>
<evidence type="ECO:0000256" key="7">
    <source>
        <dbReference type="RuleBase" id="RU003991"/>
    </source>
</evidence>
<reference evidence="9" key="1">
    <citation type="submission" date="2021-01" db="EMBL/GenBank/DDBJ databases">
        <title>Whole genome shotgun sequence of Virgisporangium aliadipatigenens NBRC 105644.</title>
        <authorList>
            <person name="Komaki H."/>
            <person name="Tamura T."/>
        </authorList>
    </citation>
    <scope>NUCLEOTIDE SEQUENCE</scope>
    <source>
        <strain evidence="9">NBRC 105644</strain>
    </source>
</reference>
<protein>
    <recommendedName>
        <fullName evidence="8">Peptidase S24/S26A/S26B/S26C domain-containing protein</fullName>
    </recommendedName>
</protein>
<comment type="caution">
    <text evidence="9">The sequence shown here is derived from an EMBL/GenBank/DDBJ whole genome shotgun (WGS) entry which is preliminary data.</text>
</comment>
<dbReference type="AlphaFoldDB" id="A0A8J3YMM7"/>
<keyword evidence="2" id="KW-0227">DNA damage</keyword>
<keyword evidence="4 7" id="KW-0068">Autocatalytic cleavage</keyword>
<dbReference type="EMBL" id="BOPF01000012">
    <property type="protein sequence ID" value="GIJ46715.1"/>
    <property type="molecule type" value="Genomic_DNA"/>
</dbReference>
<evidence type="ECO:0000256" key="5">
    <source>
        <dbReference type="ARBA" id="ARBA00023204"/>
    </source>
</evidence>
<gene>
    <name evidence="9" type="ORF">Val02_36010</name>
</gene>
<evidence type="ECO:0000256" key="1">
    <source>
        <dbReference type="ARBA" id="ARBA00007484"/>
    </source>
</evidence>
<dbReference type="InterPro" id="IPR050077">
    <property type="entry name" value="LexA_repressor"/>
</dbReference>
<organism evidence="9 10">
    <name type="scientific">Virgisporangium aliadipatigenens</name>
    <dbReference type="NCBI Taxonomy" id="741659"/>
    <lineage>
        <taxon>Bacteria</taxon>
        <taxon>Bacillati</taxon>
        <taxon>Actinomycetota</taxon>
        <taxon>Actinomycetes</taxon>
        <taxon>Micromonosporales</taxon>
        <taxon>Micromonosporaceae</taxon>
        <taxon>Virgisporangium</taxon>
    </lineage>
</organism>
<dbReference type="GO" id="GO:0016787">
    <property type="term" value="F:hydrolase activity"/>
    <property type="evidence" value="ECO:0007669"/>
    <property type="project" value="UniProtKB-KW"/>
</dbReference>
<proteinExistence type="inferred from homology"/>
<name>A0A8J3YMM7_9ACTN</name>
<dbReference type="GO" id="GO:0003677">
    <property type="term" value="F:DNA binding"/>
    <property type="evidence" value="ECO:0007669"/>
    <property type="project" value="InterPro"/>
</dbReference>
<dbReference type="InterPro" id="IPR039418">
    <property type="entry name" value="LexA-like"/>
</dbReference>
<dbReference type="GO" id="GO:0006281">
    <property type="term" value="P:DNA repair"/>
    <property type="evidence" value="ECO:0007669"/>
    <property type="project" value="UniProtKB-KW"/>
</dbReference>
<dbReference type="InterPro" id="IPR015927">
    <property type="entry name" value="Peptidase_S24_S26A/B/C"/>
</dbReference>
<feature type="domain" description="Peptidase S24/S26A/S26B/S26C" evidence="8">
    <location>
        <begin position="3"/>
        <end position="104"/>
    </location>
</feature>
<evidence type="ECO:0000256" key="4">
    <source>
        <dbReference type="ARBA" id="ARBA00022813"/>
    </source>
</evidence>
<dbReference type="PRINTS" id="PR00726">
    <property type="entry name" value="LEXASERPTASE"/>
</dbReference>